<keyword evidence="1" id="KW-0175">Coiled coil</keyword>
<protein>
    <recommendedName>
        <fullName evidence="6">TIGR02302 family protein</fullName>
    </recommendedName>
</protein>
<dbReference type="Pfam" id="PF13779">
    <property type="entry name" value="DUF4175"/>
    <property type="match status" value="1"/>
</dbReference>
<dbReference type="OrthoDB" id="8477685at2"/>
<evidence type="ECO:0008006" key="6">
    <source>
        <dbReference type="Google" id="ProtNLM"/>
    </source>
</evidence>
<feature type="compositionally biased region" description="Basic and acidic residues" evidence="2">
    <location>
        <begin position="672"/>
        <end position="691"/>
    </location>
</feature>
<dbReference type="EMBL" id="LANI01000003">
    <property type="protein sequence ID" value="KKJ77833.1"/>
    <property type="molecule type" value="Genomic_DNA"/>
</dbReference>
<feature type="transmembrane region" description="Helical" evidence="3">
    <location>
        <begin position="45"/>
        <end position="64"/>
    </location>
</feature>
<name>A0A0M2RE45_9PROT</name>
<dbReference type="InterPro" id="IPR012683">
    <property type="entry name" value="CHP02302_TM"/>
</dbReference>
<feature type="compositionally biased region" description="Basic and acidic residues" evidence="2">
    <location>
        <begin position="781"/>
        <end position="791"/>
    </location>
</feature>
<evidence type="ECO:0000313" key="5">
    <source>
        <dbReference type="Proteomes" id="UP000034491"/>
    </source>
</evidence>
<feature type="region of interest" description="Disordered" evidence="2">
    <location>
        <begin position="775"/>
        <end position="806"/>
    </location>
</feature>
<feature type="compositionally biased region" description="Polar residues" evidence="2">
    <location>
        <begin position="557"/>
        <end position="568"/>
    </location>
</feature>
<feature type="region of interest" description="Disordered" evidence="2">
    <location>
        <begin position="550"/>
        <end position="573"/>
    </location>
</feature>
<organism evidence="4 5">
    <name type="scientific">Kiloniella litopenaei</name>
    <dbReference type="NCBI Taxonomy" id="1549748"/>
    <lineage>
        <taxon>Bacteria</taxon>
        <taxon>Pseudomonadati</taxon>
        <taxon>Pseudomonadota</taxon>
        <taxon>Alphaproteobacteria</taxon>
        <taxon>Rhodospirillales</taxon>
        <taxon>Kiloniellaceae</taxon>
        <taxon>Kiloniella</taxon>
    </lineage>
</organism>
<dbReference type="AlphaFoldDB" id="A0A0M2RE45"/>
<reference evidence="4 5" key="1">
    <citation type="submission" date="2015-03" db="EMBL/GenBank/DDBJ databases">
        <title>Genome sequence of Kiloniella sp. P1-1, isolated from the gut microflora of Pacific white shrimp, Penaeus vannamei.</title>
        <authorList>
            <person name="Shao Z."/>
            <person name="Wang L."/>
            <person name="Li X."/>
        </authorList>
    </citation>
    <scope>NUCLEOTIDE SEQUENCE [LARGE SCALE GENOMIC DNA]</scope>
    <source>
        <strain evidence="4 5">P1-1</strain>
    </source>
</reference>
<comment type="caution">
    <text evidence="4">The sequence shown here is derived from an EMBL/GenBank/DDBJ whole genome shotgun (WGS) entry which is preliminary data.</text>
</comment>
<feature type="transmembrane region" description="Helical" evidence="3">
    <location>
        <begin position="70"/>
        <end position="93"/>
    </location>
</feature>
<evidence type="ECO:0000256" key="1">
    <source>
        <dbReference type="SAM" id="Coils"/>
    </source>
</evidence>
<proteinExistence type="predicted"/>
<keyword evidence="5" id="KW-1185">Reference proteome</keyword>
<feature type="transmembrane region" description="Helical" evidence="3">
    <location>
        <begin position="165"/>
        <end position="185"/>
    </location>
</feature>
<dbReference type="STRING" id="1549748.WH95_05240"/>
<keyword evidence="3" id="KW-1133">Transmembrane helix</keyword>
<keyword evidence="3" id="KW-0812">Transmembrane</keyword>
<gene>
    <name evidence="4" type="ORF">WH95_05240</name>
</gene>
<evidence type="ECO:0000313" key="4">
    <source>
        <dbReference type="EMBL" id="KKJ77833.1"/>
    </source>
</evidence>
<feature type="region of interest" description="Disordered" evidence="2">
    <location>
        <begin position="644"/>
        <end position="691"/>
    </location>
</feature>
<dbReference type="RefSeq" id="WP_046503938.1">
    <property type="nucleotide sequence ID" value="NZ_LANI01000003.1"/>
</dbReference>
<feature type="coiled-coil region" evidence="1">
    <location>
        <begin position="501"/>
        <end position="545"/>
    </location>
</feature>
<evidence type="ECO:0000256" key="3">
    <source>
        <dbReference type="SAM" id="Phobius"/>
    </source>
</evidence>
<keyword evidence="3" id="KW-0472">Membrane</keyword>
<accession>A0A0M2RE45</accession>
<evidence type="ECO:0000256" key="2">
    <source>
        <dbReference type="SAM" id="MobiDB-lite"/>
    </source>
</evidence>
<sequence>MDSTARRRSLLKKQATRPELGLPWKIQVKTTLTKLILLWENFWKASWPLLGLLGAITTLILLDFPAQIPVWGHIAFLILSAALIIYSGVKALLMMKVPTRHQALRRLEHDNQLSHRPLSSLDDRPVKASETGLSLWLNNKKRLAASLNSLKLTAPKPQLFRLDPFGLRSFILIGLFIASFSFQQWPDRLASAFEFKKFVSLANNQDTTFSLWLTPPDYTGMPPLFFDQSFPPPTEINLPSGSKVIAQFHGEETPPDIVLGDITYKTEQTGALNHQSEFIIEQGGMLRIGGSFTSVLNTQINLIKDHPPEISITESPQENDLGLLRLDYKALDDYGTNLLLIEFWPQNSLYEPENPDLTKIEVPLPASQTAEYQGQHYLDLTDNILAGEEVWFKLSVQDGIGQRGQTEDFKITIPERSFTHPLAQQLVQLRKDLNTPSNKLDVIATLGMLVRTPGAYNHDSLVALTMSIASKHLLFEPTLPGVKASQNILWQTALHLEDGRISTAQRELRNIQQQLRDALSSNANQDEISRLMDQLEQAVDQLLSDMLKDFLDDPDKNTSAQPSENAQTIEGKDLQNMIEEARRLAENGSMEEAMELLSQLQNMLENLAFQQGQQPGNNANDIGRETFEKLQDLTKRQEELLENSYKRQQDAQSQQEGNGSKAAPQTLPGDGRPGEQAREQSQERYRDAKSQERIRQELEQMMENIQELLGNLPEDFDQAEQSMGMARDALQGQNGEGNENEQAVRAQTRSLRKLQNGTEQAAEKYLKMLSQAPERGSGWVRGKDGSGRDPFGRNIGSKGGSIAKQGINLPSENDLIRSRSILEELRNRRNDRQRSKEEKTYIQKLLERF</sequence>
<dbReference type="Proteomes" id="UP000034491">
    <property type="component" value="Unassembled WGS sequence"/>
</dbReference>